<keyword evidence="2" id="KW-0723">Serine/threonine-protein kinase</keyword>
<dbReference type="GO" id="GO:0004674">
    <property type="term" value="F:protein serine/threonine kinase activity"/>
    <property type="evidence" value="ECO:0007669"/>
    <property type="project" value="UniProtKB-KW"/>
</dbReference>
<dbReference type="EC" id="2.7.11.1" evidence="1"/>
<dbReference type="PROSITE" id="PS50011">
    <property type="entry name" value="PROTEIN_KINASE_DOM"/>
    <property type="match status" value="1"/>
</dbReference>
<evidence type="ECO:0000256" key="1">
    <source>
        <dbReference type="ARBA" id="ARBA00012513"/>
    </source>
</evidence>
<organism evidence="8">
    <name type="scientific">Vannella robusta</name>
    <dbReference type="NCBI Taxonomy" id="1487602"/>
    <lineage>
        <taxon>Eukaryota</taxon>
        <taxon>Amoebozoa</taxon>
        <taxon>Discosea</taxon>
        <taxon>Flabellinia</taxon>
        <taxon>Vannellidae</taxon>
        <taxon>Vannella</taxon>
    </lineage>
</organism>
<keyword evidence="4" id="KW-0418">Kinase</keyword>
<accession>A0A7S4MPW5</accession>
<protein>
    <recommendedName>
        <fullName evidence="1">non-specific serine/threonine protein kinase</fullName>
        <ecNumber evidence="1">2.7.11.1</ecNumber>
    </recommendedName>
</protein>
<dbReference type="FunFam" id="1.10.510.10:FF:000571">
    <property type="entry name" value="Maternal embryonic leucine zipper kinase"/>
    <property type="match status" value="1"/>
</dbReference>
<dbReference type="GO" id="GO:0005524">
    <property type="term" value="F:ATP binding"/>
    <property type="evidence" value="ECO:0007669"/>
    <property type="project" value="UniProtKB-KW"/>
</dbReference>
<evidence type="ECO:0000256" key="5">
    <source>
        <dbReference type="ARBA" id="ARBA00022840"/>
    </source>
</evidence>
<dbReference type="SMART" id="SM00220">
    <property type="entry name" value="S_TKc"/>
    <property type="match status" value="1"/>
</dbReference>
<evidence type="ECO:0000256" key="2">
    <source>
        <dbReference type="ARBA" id="ARBA00022527"/>
    </source>
</evidence>
<feature type="region of interest" description="Disordered" evidence="6">
    <location>
        <begin position="293"/>
        <end position="325"/>
    </location>
</feature>
<dbReference type="EMBL" id="HBKP01021711">
    <property type="protein sequence ID" value="CAE2235412.1"/>
    <property type="molecule type" value="Transcribed_RNA"/>
</dbReference>
<keyword evidence="3" id="KW-0547">Nucleotide-binding</keyword>
<sequence>MAYHRITEERVAIKTLRKKQFLALKMEYPPREVSVLKALDHPYLNRLYDTVELKDRTHLILEYVEGEELCDLVERKQLSEETCRHYWRQIILAVSYMHENGIVHRDLKMENIIIDKDNNAKIIDFGFGNFMMTKEHLLRTFCGSPNYAAPELFLGHAYNGYYVDCWSLGVLLYTMLCRALPFVDSQSVLAVDLRFSNKLSKEAKDLITKILQRSGDDRLTVDQMLAHPWTNKGYSGPPEQVQPLFSEINKEIIHKMTELGLDAETTKNSLRRQEHNPFTTTYALLLLKYEREQKEQATNEETTSDSGSTSDQGDDTKKLDKCSLL</sequence>
<keyword evidence="4" id="KW-0808">Transferase</keyword>
<dbReference type="Gene3D" id="1.10.510.10">
    <property type="entry name" value="Transferase(Phosphotransferase) domain 1"/>
    <property type="match status" value="1"/>
</dbReference>
<dbReference type="PROSITE" id="PS00108">
    <property type="entry name" value="PROTEIN_KINASE_ST"/>
    <property type="match status" value="1"/>
</dbReference>
<keyword evidence="5" id="KW-0067">ATP-binding</keyword>
<dbReference type="InterPro" id="IPR008271">
    <property type="entry name" value="Ser/Thr_kinase_AS"/>
</dbReference>
<evidence type="ECO:0000259" key="7">
    <source>
        <dbReference type="PROSITE" id="PS50011"/>
    </source>
</evidence>
<evidence type="ECO:0000256" key="6">
    <source>
        <dbReference type="SAM" id="MobiDB-lite"/>
    </source>
</evidence>
<name>A0A7S4MPW5_9EUKA</name>
<evidence type="ECO:0000313" key="8">
    <source>
        <dbReference type="EMBL" id="CAE2235412.1"/>
    </source>
</evidence>
<evidence type="ECO:0000256" key="4">
    <source>
        <dbReference type="ARBA" id="ARBA00022777"/>
    </source>
</evidence>
<feature type="domain" description="Protein kinase" evidence="7">
    <location>
        <begin position="1"/>
        <end position="230"/>
    </location>
</feature>
<dbReference type="PANTHER" id="PTHR24346:SF30">
    <property type="entry name" value="MATERNAL EMBRYONIC LEUCINE ZIPPER KINASE"/>
    <property type="match status" value="1"/>
</dbReference>
<dbReference type="GO" id="GO:0035556">
    <property type="term" value="P:intracellular signal transduction"/>
    <property type="evidence" value="ECO:0007669"/>
    <property type="project" value="TreeGrafter"/>
</dbReference>
<dbReference type="AlphaFoldDB" id="A0A7S4MPW5"/>
<dbReference type="InterPro" id="IPR011009">
    <property type="entry name" value="Kinase-like_dom_sf"/>
</dbReference>
<dbReference type="PANTHER" id="PTHR24346">
    <property type="entry name" value="MAP/MICROTUBULE AFFINITY-REGULATING KINASE"/>
    <property type="match status" value="1"/>
</dbReference>
<dbReference type="GO" id="GO:0005737">
    <property type="term" value="C:cytoplasm"/>
    <property type="evidence" value="ECO:0007669"/>
    <property type="project" value="TreeGrafter"/>
</dbReference>
<feature type="compositionally biased region" description="Basic and acidic residues" evidence="6">
    <location>
        <begin position="314"/>
        <end position="325"/>
    </location>
</feature>
<dbReference type="Pfam" id="PF00069">
    <property type="entry name" value="Pkinase"/>
    <property type="match status" value="1"/>
</dbReference>
<proteinExistence type="predicted"/>
<dbReference type="SUPFAM" id="SSF56112">
    <property type="entry name" value="Protein kinase-like (PK-like)"/>
    <property type="match status" value="1"/>
</dbReference>
<reference evidence="8" key="1">
    <citation type="submission" date="2021-01" db="EMBL/GenBank/DDBJ databases">
        <authorList>
            <person name="Corre E."/>
            <person name="Pelletier E."/>
            <person name="Niang G."/>
            <person name="Scheremetjew M."/>
            <person name="Finn R."/>
            <person name="Kale V."/>
            <person name="Holt S."/>
            <person name="Cochrane G."/>
            <person name="Meng A."/>
            <person name="Brown T."/>
            <person name="Cohen L."/>
        </authorList>
    </citation>
    <scope>NUCLEOTIDE SEQUENCE</scope>
    <source>
        <strain evidence="8">DIVA3 518/3/11/1/6</strain>
    </source>
</reference>
<evidence type="ECO:0000256" key="3">
    <source>
        <dbReference type="ARBA" id="ARBA00022741"/>
    </source>
</evidence>
<dbReference type="InterPro" id="IPR000719">
    <property type="entry name" value="Prot_kinase_dom"/>
</dbReference>
<gene>
    <name evidence="8" type="ORF">VSP0166_LOCUS15196</name>
</gene>